<dbReference type="EMBL" id="CAJPEV010002135">
    <property type="protein sequence ID" value="CAG0895800.1"/>
    <property type="molecule type" value="Genomic_DNA"/>
</dbReference>
<reference evidence="1" key="1">
    <citation type="submission" date="2020-11" db="EMBL/GenBank/DDBJ databases">
        <authorList>
            <person name="Tran Van P."/>
        </authorList>
    </citation>
    <scope>NUCLEOTIDE SEQUENCE</scope>
</reference>
<sequence length="385" mass="45064">MRNGQGTLDADAAGNIGVRMYRPMILSQKDLVTFIEKNKKWKLLVIHIYSHSNVRREEVEEMEKRIVEKMSHARNGVLLMLAALTLKHCATHWIDFFNCSKLRRHYRCLLETNHRPIAEELLHSSKEELKDYKNGSDRNVYEKKILLAIDEEKSCLQEVKTMVDSLRNFQGEGMDQLKTVIDSLKKSEEEIMDRLKIAVDCMKKFEEEKISELKCAVDGLKFSEEGSMDRIKEMIDSWKLSEGDRMDELRNMIGFKISEGEGLGKQILILQGLQNDRKENRKVRFQLFYLFKLEEIAASFIENMVEDLSMRLTEGEMERHLAEQSIRQLTESNATLEPPHEEVLEHFEREQFFHQERGTELKAAKTKVERTPQQLEQLQSRLALV</sequence>
<evidence type="ECO:0000313" key="2">
    <source>
        <dbReference type="Proteomes" id="UP000677054"/>
    </source>
</evidence>
<dbReference type="Proteomes" id="UP000677054">
    <property type="component" value="Unassembled WGS sequence"/>
</dbReference>
<protein>
    <submittedName>
        <fullName evidence="1">Uncharacterized protein</fullName>
    </submittedName>
</protein>
<dbReference type="EMBL" id="LR901652">
    <property type="protein sequence ID" value="CAD7249086.1"/>
    <property type="molecule type" value="Genomic_DNA"/>
</dbReference>
<proteinExistence type="predicted"/>
<organism evidence="1">
    <name type="scientific">Darwinula stevensoni</name>
    <dbReference type="NCBI Taxonomy" id="69355"/>
    <lineage>
        <taxon>Eukaryota</taxon>
        <taxon>Metazoa</taxon>
        <taxon>Ecdysozoa</taxon>
        <taxon>Arthropoda</taxon>
        <taxon>Crustacea</taxon>
        <taxon>Oligostraca</taxon>
        <taxon>Ostracoda</taxon>
        <taxon>Podocopa</taxon>
        <taxon>Podocopida</taxon>
        <taxon>Darwinulocopina</taxon>
        <taxon>Darwinuloidea</taxon>
        <taxon>Darwinulidae</taxon>
        <taxon>Darwinula</taxon>
    </lineage>
</organism>
<evidence type="ECO:0000313" key="1">
    <source>
        <dbReference type="EMBL" id="CAD7249086.1"/>
    </source>
</evidence>
<keyword evidence="2" id="KW-1185">Reference proteome</keyword>
<name>A0A7R9A6V8_9CRUS</name>
<accession>A0A7R9A6V8</accession>
<gene>
    <name evidence="1" type="ORF">DSTB1V02_LOCUS8887</name>
</gene>
<dbReference type="AlphaFoldDB" id="A0A7R9A6V8"/>